<feature type="compositionally biased region" description="Basic and acidic residues" evidence="5">
    <location>
        <begin position="1224"/>
        <end position="1243"/>
    </location>
</feature>
<feature type="compositionally biased region" description="Polar residues" evidence="5">
    <location>
        <begin position="1545"/>
        <end position="1571"/>
    </location>
</feature>
<dbReference type="InterPro" id="IPR001214">
    <property type="entry name" value="SET_dom"/>
</dbReference>
<dbReference type="OrthoDB" id="5877798at2759"/>
<dbReference type="EMBL" id="JARK01001387">
    <property type="protein sequence ID" value="EYC11351.1"/>
    <property type="molecule type" value="Genomic_DNA"/>
</dbReference>
<feature type="region of interest" description="Disordered" evidence="5">
    <location>
        <begin position="451"/>
        <end position="571"/>
    </location>
</feature>
<evidence type="ECO:0000256" key="1">
    <source>
        <dbReference type="ARBA" id="ARBA00022723"/>
    </source>
</evidence>
<keyword evidence="3" id="KW-0862">Zinc</keyword>
<feature type="region of interest" description="Disordered" evidence="5">
    <location>
        <begin position="293"/>
        <end position="326"/>
    </location>
</feature>
<dbReference type="GO" id="GO:0006325">
    <property type="term" value="P:chromatin organization"/>
    <property type="evidence" value="ECO:0007669"/>
    <property type="project" value="UniProtKB-KW"/>
</dbReference>
<feature type="region of interest" description="Disordered" evidence="5">
    <location>
        <begin position="1816"/>
        <end position="1905"/>
    </location>
</feature>
<proteinExistence type="predicted"/>
<evidence type="ECO:0000256" key="2">
    <source>
        <dbReference type="ARBA" id="ARBA00022771"/>
    </source>
</evidence>
<feature type="compositionally biased region" description="Pro residues" evidence="5">
    <location>
        <begin position="1889"/>
        <end position="1898"/>
    </location>
</feature>
<feature type="compositionally biased region" description="Basic residues" evidence="5">
    <location>
        <begin position="885"/>
        <end position="902"/>
    </location>
</feature>
<feature type="region of interest" description="Disordered" evidence="5">
    <location>
        <begin position="874"/>
        <end position="904"/>
    </location>
</feature>
<dbReference type="GO" id="GO:0006355">
    <property type="term" value="P:regulation of DNA-templated transcription"/>
    <property type="evidence" value="ECO:0007669"/>
    <property type="project" value="TreeGrafter"/>
</dbReference>
<evidence type="ECO:0000313" key="8">
    <source>
        <dbReference type="Proteomes" id="UP000024635"/>
    </source>
</evidence>
<feature type="compositionally biased region" description="Basic and acidic residues" evidence="5">
    <location>
        <begin position="592"/>
        <end position="607"/>
    </location>
</feature>
<protein>
    <recommendedName>
        <fullName evidence="6">SET domain-containing protein</fullName>
    </recommendedName>
</protein>
<gene>
    <name evidence="7" type="primary">Acey_s0051.g2163</name>
    <name evidence="7" type="ORF">Y032_0051g2163</name>
</gene>
<feature type="compositionally biased region" description="Acidic residues" evidence="5">
    <location>
        <begin position="84"/>
        <end position="94"/>
    </location>
</feature>
<feature type="region of interest" description="Disordered" evidence="5">
    <location>
        <begin position="1542"/>
        <end position="1583"/>
    </location>
</feature>
<dbReference type="InterPro" id="IPR019786">
    <property type="entry name" value="Zinc_finger_PHD-type_CS"/>
</dbReference>
<feature type="compositionally biased region" description="Basic and acidic residues" evidence="5">
    <location>
        <begin position="1453"/>
        <end position="1468"/>
    </location>
</feature>
<sequence>MSVNCEESPAEDPSTIAVQPAASADLLPAEPEPEAPSEVERETSEVVASQEEQQSVSENQSAADISATTTDVTVSPVKRIVIADSDDDVTDDEDSVSRDANMDTRLRDHDYAVSNASHHLEKVALSDEAFPEIPGLSELGYSPDHPGLPPESHVSNRVPASLSSQMGYESREPNIINRSPATTRDTAVYRAADGQAGYLARPARTSAPAPTGYRATADRNVTHPQQQHFLVSGYGGTPVARRVMTTSTVASPSIIHQKRAAPRIVSSPAGHVRPTGTRLSNSTPHVLMQQHGRQGAPAVTSAPPIQRQVDPPPHRSFHQGSDPPPHRVLLLQSSGGPRVAYSPADPSQAALANAPAPLIVPGRGTRPIVRGRGGSAAGRAKKESTSGVSAEETSPTHSPQSASRIPLSAPLLGNRTTPVSPRKQVHFSDGVAVGARSTEATSPFCVAQAVQPTSLPPQSEDDSTSQQNIVRSPPKIASARLRSPTVSITPHVGVSPTTEPAPPLRPTHAPVPETPPLPDNFVDDAESGLQSHPEMASKSSTLPPEVMAAATSLSAQTDTSHPQWANNDISEDDIKAKIEAISREIAQELEQKRMETEAQAKERRRPMSEPSPSSRRRSGNEGIFSGGEEAETGPVSVPRGRGRPKGSGRTRSSLSSSSSASVAATSSTPSHHDISDGSLITARAPDFQPTRSSGRTASRANATHTTGYDGSMAPELPPPLPPISGTQTLRSNYQGGTISSPPHATTPHTPTSSMPYYQQKDANGVSPDEDLANVSTDPSSDEEEANEEAEWGDYVTRCLCEMQHNDEWMVECEKCNVWQHMKCMGLDPKKFNQNDTYLCEFCKPRTLKWTKKQAQELQLKQLKAVAREKERKMAEKLKRREERKRAKLSRRLKERNHTKTPTKRGPAAYRKFQMIRRNEYTKRAKQMLALFDTTAGAQSILETSRDLRRGKRMFVAPDVEGLVATELIKQDDVIMEYVGNVCLPDECPGRLQRGALQPYCVLYNGLGQNLLCIDARRQGSDARFARRCCRSNSTLKHILLNGNIYVMLVASEKIDKGTEVTIPFDCDFRDTLVPVDCACGDDPNCYMKQFNNSLRSKASLEERGNHDVSPQSQPTNGVNSGRKSVSSPPKSKTENRGRPKGSGKKEKATEEVSKKKGIPGRKPKRIGIRLRRHSENKNTKSPEGSSKEQSGEGETSDQKEDDVSEEKAPEETKSVPESSPSAENLKEEAPLKDEVNEPAEVEKPQPTTPQTGNQKKSQPSSPKKTVLVKANLLDCFRREYEVVNPSFLSRIYSTITPVVSSSSTLRSPSFVVMVFLYRTISIQDQEEQPTSTKRRSSTGSGRTFKREATELKEVMDYTLPEDRNKPSREERKLQAAVAAFEKKQEKEKKKAEAHKEKEMVDAKEKRGPGRPSRTSMGSSGKRGRRGSERSVESSAKEKEKKPEPVVEAVAPRESPRGKKKREESKENEVVEASTLVQPPRKRWAAAVKENEAAQRASSPEVTSSSSTTPMGTVDVVAADSVSPSPSSVGGKKLWLRRHAAESISEENSQTTENLSTPEQPLSCAADSTSDITAAPSKVQMSPPLKKRRHMLEACQSDEHVAAAALAQMGSKTEGFRFHWNMALRSSVPCWTELSSVDFHLADSVQKPLPLPTARDIATSAAVSVDTTATTSTASSLPLTSPAEVKKGKRLSLEDYKRRRSTMASEGVTVSSGTSSTTTTGSSTNVRNRAGDSTTRITRSFMPPMDSNLVRMAYKEQNPILRPLDADIPIPALGVPPDLEVVKKMILEEVRETSFYSNGRFPLEDWFQSCLPPPPAPPPLPVPVDPSSTVVASSSDMSIASSSESGEERMSLADRLAKEFGVGTAGTPRSPPKPVFSSGSGHRGISARDVPPPPPPGPRPTRNTRW</sequence>
<evidence type="ECO:0000313" key="7">
    <source>
        <dbReference type="EMBL" id="EYC11351.1"/>
    </source>
</evidence>
<dbReference type="Pfam" id="PF20826">
    <property type="entry name" value="PHD_5"/>
    <property type="match status" value="1"/>
</dbReference>
<dbReference type="InterPro" id="IPR013083">
    <property type="entry name" value="Znf_RING/FYVE/PHD"/>
</dbReference>
<feature type="compositionally biased region" description="Basic and acidic residues" evidence="5">
    <location>
        <begin position="1380"/>
        <end position="1407"/>
    </location>
</feature>
<keyword evidence="8" id="KW-1185">Reference proteome</keyword>
<dbReference type="PROSITE" id="PS50280">
    <property type="entry name" value="SET"/>
    <property type="match status" value="1"/>
</dbReference>
<dbReference type="InterPro" id="IPR011011">
    <property type="entry name" value="Znf_FYVE_PHD"/>
</dbReference>
<evidence type="ECO:0000256" key="3">
    <source>
        <dbReference type="ARBA" id="ARBA00022833"/>
    </source>
</evidence>
<feature type="compositionally biased region" description="Polar residues" evidence="5">
    <location>
        <begin position="724"/>
        <end position="738"/>
    </location>
</feature>
<accession>A0A016U8T2</accession>
<feature type="region of interest" description="Disordered" evidence="5">
    <location>
        <begin position="362"/>
        <end position="422"/>
    </location>
</feature>
<feature type="compositionally biased region" description="Basic and acidic residues" evidence="5">
    <location>
        <begin position="1131"/>
        <end position="1154"/>
    </location>
</feature>
<dbReference type="PANTHER" id="PTHR46462:SF3">
    <property type="entry name" value="UPSET, ISOFORM A"/>
    <property type="match status" value="1"/>
</dbReference>
<dbReference type="SUPFAM" id="SSF82199">
    <property type="entry name" value="SET domain"/>
    <property type="match status" value="1"/>
</dbReference>
<feature type="compositionally biased region" description="Low complexity" evidence="5">
    <location>
        <begin position="20"/>
        <end position="29"/>
    </location>
</feature>
<dbReference type="InterPro" id="IPR046341">
    <property type="entry name" value="SET_dom_sf"/>
</dbReference>
<organism evidence="7 8">
    <name type="scientific">Ancylostoma ceylanicum</name>
    <dbReference type="NCBI Taxonomy" id="53326"/>
    <lineage>
        <taxon>Eukaryota</taxon>
        <taxon>Metazoa</taxon>
        <taxon>Ecdysozoa</taxon>
        <taxon>Nematoda</taxon>
        <taxon>Chromadorea</taxon>
        <taxon>Rhabditida</taxon>
        <taxon>Rhabditina</taxon>
        <taxon>Rhabditomorpha</taxon>
        <taxon>Strongyloidea</taxon>
        <taxon>Ancylostomatidae</taxon>
        <taxon>Ancylostomatinae</taxon>
        <taxon>Ancylostoma</taxon>
    </lineage>
</organism>
<feature type="domain" description="SET" evidence="6">
    <location>
        <begin position="939"/>
        <end position="1065"/>
    </location>
</feature>
<feature type="compositionally biased region" description="Low complexity" evidence="5">
    <location>
        <begin position="1824"/>
        <end position="1843"/>
    </location>
</feature>
<evidence type="ECO:0000256" key="5">
    <source>
        <dbReference type="SAM" id="MobiDB-lite"/>
    </source>
</evidence>
<feature type="compositionally biased region" description="Polar residues" evidence="5">
    <location>
        <begin position="1724"/>
        <end position="1737"/>
    </location>
</feature>
<feature type="compositionally biased region" description="Basic and acidic residues" evidence="5">
    <location>
        <begin position="1845"/>
        <end position="1857"/>
    </location>
</feature>
<feature type="compositionally biased region" description="Polar residues" evidence="5">
    <location>
        <begin position="385"/>
        <end position="403"/>
    </location>
</feature>
<dbReference type="Pfam" id="PF00856">
    <property type="entry name" value="SET"/>
    <property type="match status" value="1"/>
</dbReference>
<feature type="compositionally biased region" description="Polar residues" evidence="5">
    <location>
        <begin position="689"/>
        <end position="708"/>
    </location>
</feature>
<feature type="compositionally biased region" description="Low complexity" evidence="5">
    <location>
        <begin position="45"/>
        <end position="63"/>
    </location>
</feature>
<feature type="compositionally biased region" description="Low complexity" evidence="5">
    <location>
        <begin position="739"/>
        <end position="753"/>
    </location>
</feature>
<keyword evidence="1" id="KW-0479">Metal-binding</keyword>
<feature type="compositionally biased region" description="Basic and acidic residues" evidence="5">
    <location>
        <begin position="1425"/>
        <end position="1444"/>
    </location>
</feature>
<keyword evidence="2" id="KW-0863">Zinc-finger</keyword>
<feature type="compositionally biased region" description="Polar residues" evidence="5">
    <location>
        <begin position="551"/>
        <end position="568"/>
    </location>
</feature>
<comment type="caution">
    <text evidence="7">The sequence shown here is derived from an EMBL/GenBank/DDBJ whole genome shotgun (WGS) entry which is preliminary data.</text>
</comment>
<reference evidence="8" key="1">
    <citation type="journal article" date="2015" name="Nat. Genet.">
        <title>The genome and transcriptome of the zoonotic hookworm Ancylostoma ceylanicum identify infection-specific gene families.</title>
        <authorList>
            <person name="Schwarz E.M."/>
            <person name="Hu Y."/>
            <person name="Antoshechkin I."/>
            <person name="Miller M.M."/>
            <person name="Sternberg P.W."/>
            <person name="Aroian R.V."/>
        </authorList>
    </citation>
    <scope>NUCLEOTIDE SEQUENCE</scope>
    <source>
        <strain evidence="8">HY135</strain>
    </source>
</reference>
<dbReference type="Gene3D" id="3.30.40.10">
    <property type="entry name" value="Zinc/RING finger domain, C3HC4 (zinc finger)"/>
    <property type="match status" value="1"/>
</dbReference>
<dbReference type="PANTHER" id="PTHR46462">
    <property type="entry name" value="UPSET, ISOFORM A"/>
    <property type="match status" value="1"/>
</dbReference>
<dbReference type="SMART" id="SM00249">
    <property type="entry name" value="PHD"/>
    <property type="match status" value="1"/>
</dbReference>
<feature type="region of interest" description="Disordered" evidence="5">
    <location>
        <begin position="1099"/>
        <end position="1264"/>
    </location>
</feature>
<feature type="compositionally biased region" description="Acidic residues" evidence="5">
    <location>
        <begin position="779"/>
        <end position="789"/>
    </location>
</feature>
<feature type="region of interest" description="Disordered" evidence="5">
    <location>
        <begin position="1"/>
        <end position="74"/>
    </location>
</feature>
<feature type="compositionally biased region" description="Basic and acidic residues" evidence="5">
    <location>
        <begin position="1173"/>
        <end position="1190"/>
    </location>
</feature>
<feature type="compositionally biased region" description="Low complexity" evidence="5">
    <location>
        <begin position="1706"/>
        <end position="1723"/>
    </location>
</feature>
<feature type="region of interest" description="Disordered" evidence="5">
    <location>
        <begin position="1697"/>
        <end position="1741"/>
    </location>
</feature>
<name>A0A016U8T2_9BILA</name>
<dbReference type="PROSITE" id="PS01359">
    <property type="entry name" value="ZF_PHD_1"/>
    <property type="match status" value="1"/>
</dbReference>
<evidence type="ECO:0000256" key="4">
    <source>
        <dbReference type="ARBA" id="ARBA00022853"/>
    </source>
</evidence>
<evidence type="ECO:0000259" key="6">
    <source>
        <dbReference type="PROSITE" id="PS50280"/>
    </source>
</evidence>
<feature type="region of interest" description="Disordered" evidence="5">
    <location>
        <begin position="1324"/>
        <end position="1512"/>
    </location>
</feature>
<dbReference type="GO" id="GO:0008270">
    <property type="term" value="F:zinc ion binding"/>
    <property type="evidence" value="ECO:0007669"/>
    <property type="project" value="UniProtKB-KW"/>
</dbReference>
<feature type="region of interest" description="Disordered" evidence="5">
    <location>
        <begin position="592"/>
        <end position="789"/>
    </location>
</feature>
<feature type="compositionally biased region" description="Basic and acidic residues" evidence="5">
    <location>
        <begin position="1205"/>
        <end position="1214"/>
    </location>
</feature>
<feature type="compositionally biased region" description="Basic and acidic residues" evidence="5">
    <location>
        <begin position="874"/>
        <end position="884"/>
    </location>
</feature>
<dbReference type="GO" id="GO:0070210">
    <property type="term" value="C:Rpd3L-Expanded complex"/>
    <property type="evidence" value="ECO:0007669"/>
    <property type="project" value="TreeGrafter"/>
</dbReference>
<feature type="compositionally biased region" description="Basic and acidic residues" evidence="5">
    <location>
        <begin position="1344"/>
        <end position="1373"/>
    </location>
</feature>
<feature type="compositionally biased region" description="Polar residues" evidence="5">
    <location>
        <begin position="1108"/>
        <end position="1130"/>
    </location>
</feature>
<keyword evidence="4" id="KW-0156">Chromatin regulator</keyword>
<feature type="region of interest" description="Disordered" evidence="5">
    <location>
        <begin position="83"/>
        <end position="102"/>
    </location>
</feature>
<dbReference type="CDD" id="cd10529">
    <property type="entry name" value="SET_SETD5-like"/>
    <property type="match status" value="1"/>
</dbReference>
<dbReference type="Gene3D" id="2.170.270.10">
    <property type="entry name" value="SET domain"/>
    <property type="match status" value="1"/>
</dbReference>
<dbReference type="InterPro" id="IPR001965">
    <property type="entry name" value="Znf_PHD"/>
</dbReference>
<dbReference type="GO" id="GO:0034967">
    <property type="term" value="C:Set3 complex"/>
    <property type="evidence" value="ECO:0007669"/>
    <property type="project" value="TreeGrafter"/>
</dbReference>
<feature type="compositionally biased region" description="Low complexity" evidence="5">
    <location>
        <begin position="1254"/>
        <end position="1264"/>
    </location>
</feature>
<feature type="compositionally biased region" description="Low complexity" evidence="5">
    <location>
        <begin position="649"/>
        <end position="669"/>
    </location>
</feature>
<dbReference type="STRING" id="53326.A0A016U8T2"/>
<feature type="compositionally biased region" description="Basic residues" evidence="5">
    <location>
        <begin position="1155"/>
        <end position="1172"/>
    </location>
</feature>
<dbReference type="Proteomes" id="UP000024635">
    <property type="component" value="Unassembled WGS sequence"/>
</dbReference>
<dbReference type="SMART" id="SM00317">
    <property type="entry name" value="SET"/>
    <property type="match status" value="1"/>
</dbReference>
<dbReference type="SUPFAM" id="SSF57903">
    <property type="entry name" value="FYVE/PHD zinc finger"/>
    <property type="match status" value="1"/>
</dbReference>
<feature type="compositionally biased region" description="Low complexity" evidence="5">
    <location>
        <begin position="1497"/>
        <end position="1512"/>
    </location>
</feature>